<dbReference type="AlphaFoldDB" id="A0AAW6I5R7"/>
<evidence type="ECO:0008006" key="4">
    <source>
        <dbReference type="Google" id="ProtNLM"/>
    </source>
</evidence>
<proteinExistence type="predicted"/>
<protein>
    <recommendedName>
        <fullName evidence="4">DUF4352 domain-containing protein</fullName>
    </recommendedName>
</protein>
<sequence>MKTFNLCIILLCISSFSFAQTRVDIGEVYGAQLEKSVQATKKKVYRINVKTLLNAPKSDDNLVEVKMTLFNQDYDIELIENTILQNTPAFYTDEKGTMHQDYPNVKLYAGYLKSDSTKYVRFSIIDDQYLNGYINVGDDFLYLYH</sequence>
<name>A0AAW6I5R7_9BACT</name>
<organism evidence="2 3">
    <name type="scientific">Parabacteroides johnsonii</name>
    <dbReference type="NCBI Taxonomy" id="387661"/>
    <lineage>
        <taxon>Bacteria</taxon>
        <taxon>Pseudomonadati</taxon>
        <taxon>Bacteroidota</taxon>
        <taxon>Bacteroidia</taxon>
        <taxon>Bacteroidales</taxon>
        <taxon>Tannerellaceae</taxon>
        <taxon>Parabacteroides</taxon>
    </lineage>
</organism>
<reference evidence="2" key="1">
    <citation type="submission" date="2023-01" db="EMBL/GenBank/DDBJ databases">
        <title>Exploring GABA producing Bacteroides strains toward improving mental health.</title>
        <authorList>
            <person name="Yousuf B."/>
            <person name="Bouhlel N.E."/>
            <person name="Mottawea W."/>
            <person name="Hammami R."/>
        </authorList>
    </citation>
    <scope>NUCLEOTIDE SEQUENCE</scope>
    <source>
        <strain evidence="2">UO.H1047</strain>
    </source>
</reference>
<comment type="caution">
    <text evidence="2">The sequence shown here is derived from an EMBL/GenBank/DDBJ whole genome shotgun (WGS) entry which is preliminary data.</text>
</comment>
<evidence type="ECO:0000313" key="3">
    <source>
        <dbReference type="Proteomes" id="UP001213646"/>
    </source>
</evidence>
<feature type="chain" id="PRO_5043722885" description="DUF4352 domain-containing protein" evidence="1">
    <location>
        <begin position="20"/>
        <end position="145"/>
    </location>
</feature>
<gene>
    <name evidence="2" type="ORF">PQG89_17805</name>
</gene>
<accession>A0AAW6I5R7</accession>
<feature type="signal peptide" evidence="1">
    <location>
        <begin position="1"/>
        <end position="19"/>
    </location>
</feature>
<evidence type="ECO:0000313" key="2">
    <source>
        <dbReference type="EMBL" id="MDC7151240.1"/>
    </source>
</evidence>
<dbReference type="RefSeq" id="WP_195485610.1">
    <property type="nucleotide sequence ID" value="NZ_CAKXGU010000035.1"/>
</dbReference>
<dbReference type="Proteomes" id="UP001213646">
    <property type="component" value="Unassembled WGS sequence"/>
</dbReference>
<keyword evidence="1" id="KW-0732">Signal</keyword>
<dbReference type="EMBL" id="JAQPYX010000179">
    <property type="protein sequence ID" value="MDC7151240.1"/>
    <property type="molecule type" value="Genomic_DNA"/>
</dbReference>
<evidence type="ECO:0000256" key="1">
    <source>
        <dbReference type="SAM" id="SignalP"/>
    </source>
</evidence>